<gene>
    <name evidence="2" type="ORF">CLO192961_LOCUS38911</name>
</gene>
<dbReference type="EMBL" id="CABFNS010000328">
    <property type="protein sequence ID" value="VUC21012.1"/>
    <property type="molecule type" value="Genomic_DNA"/>
</dbReference>
<comment type="caution">
    <text evidence="2">The sequence shown here is derived from an EMBL/GenBank/DDBJ whole genome shotgun (WGS) entry which is preliminary data.</text>
</comment>
<sequence>MHSLVLTSSLTIFLTHSTFPVIPFYISIATTVSLIQTSAFGTFITPQPRPPKTMAEVAGLAIGAVGLAGLATAALDIQEFGRVLQNFDDDRSIAFQTVQLTSARFDRWRETCFHSGGNPLSPTRDEDIAAIEQALLTITRLFVDLRRLLTTDTSDDPAGPSAPTEPTVREIFRNLGIARKASLSRAGKRFRWAAVDSKRVQELITVIVTFLDQLDKLTPPTIAETHQALVKNDALYLAECFPPEELKTITKECDPAVFQHVRNYGCALNGTVEVGVITAGDDLVVDVGHHVGNAAWKSGFTDNSVIRMAPATTGKGARIMIGLR</sequence>
<dbReference type="InterPro" id="IPR038305">
    <property type="entry name" value="HeLo_sf"/>
</dbReference>
<evidence type="ECO:0000259" key="1">
    <source>
        <dbReference type="Pfam" id="PF14479"/>
    </source>
</evidence>
<evidence type="ECO:0000313" key="3">
    <source>
        <dbReference type="Proteomes" id="UP000766486"/>
    </source>
</evidence>
<reference evidence="2 3" key="1">
    <citation type="submission" date="2019-06" db="EMBL/GenBank/DDBJ databases">
        <authorList>
            <person name="Broberg M."/>
        </authorList>
    </citation>
    <scope>NUCLEOTIDE SEQUENCE [LARGE SCALE GENOMIC DNA]</scope>
</reference>
<evidence type="ECO:0000313" key="2">
    <source>
        <dbReference type="EMBL" id="VUC21012.1"/>
    </source>
</evidence>
<feature type="domain" description="Prion-inhibition and propagation HeLo" evidence="1">
    <location>
        <begin position="59"/>
        <end position="235"/>
    </location>
</feature>
<organism evidence="2 3">
    <name type="scientific">Bionectria ochroleuca</name>
    <name type="common">Gliocladium roseum</name>
    <dbReference type="NCBI Taxonomy" id="29856"/>
    <lineage>
        <taxon>Eukaryota</taxon>
        <taxon>Fungi</taxon>
        <taxon>Dikarya</taxon>
        <taxon>Ascomycota</taxon>
        <taxon>Pezizomycotina</taxon>
        <taxon>Sordariomycetes</taxon>
        <taxon>Hypocreomycetidae</taxon>
        <taxon>Hypocreales</taxon>
        <taxon>Bionectriaceae</taxon>
        <taxon>Clonostachys</taxon>
    </lineage>
</organism>
<dbReference type="Proteomes" id="UP000766486">
    <property type="component" value="Unassembled WGS sequence"/>
</dbReference>
<keyword evidence="3" id="KW-1185">Reference proteome</keyword>
<accession>A0ABY6TQU7</accession>
<dbReference type="Gene3D" id="1.20.120.1020">
    <property type="entry name" value="Prion-inhibition and propagation, HeLo domain"/>
    <property type="match status" value="1"/>
</dbReference>
<proteinExistence type="predicted"/>
<name>A0ABY6TQU7_BIOOC</name>
<dbReference type="Pfam" id="PF14479">
    <property type="entry name" value="HeLo"/>
    <property type="match status" value="1"/>
</dbReference>
<protein>
    <recommendedName>
        <fullName evidence="1">Prion-inhibition and propagation HeLo domain-containing protein</fullName>
    </recommendedName>
</protein>
<dbReference type="InterPro" id="IPR029498">
    <property type="entry name" value="HeLo_dom"/>
</dbReference>